<dbReference type="InterPro" id="IPR012336">
    <property type="entry name" value="Thioredoxin-like_fold"/>
</dbReference>
<dbReference type="PANTHER" id="PTHR13887">
    <property type="entry name" value="GLUTATHIONE S-TRANSFERASE KAPPA"/>
    <property type="match status" value="1"/>
</dbReference>
<name>A0A6M1TEU5_9BACT</name>
<dbReference type="Gene3D" id="3.40.30.10">
    <property type="entry name" value="Glutaredoxin"/>
    <property type="match status" value="1"/>
</dbReference>
<reference evidence="7 8" key="1">
    <citation type="submission" date="2020-02" db="EMBL/GenBank/DDBJ databases">
        <title>Aliifodinibius halophilus 2W32, complete genome.</title>
        <authorList>
            <person name="Li Y."/>
            <person name="Wu S."/>
        </authorList>
    </citation>
    <scope>NUCLEOTIDE SEQUENCE [LARGE SCALE GENOMIC DNA]</scope>
    <source>
        <strain evidence="7 8">2W32</strain>
    </source>
</reference>
<dbReference type="Pfam" id="PF13462">
    <property type="entry name" value="Thioredoxin_4"/>
    <property type="match status" value="1"/>
</dbReference>
<keyword evidence="5" id="KW-0676">Redox-active center</keyword>
<dbReference type="GO" id="GO:0016491">
    <property type="term" value="F:oxidoreductase activity"/>
    <property type="evidence" value="ECO:0007669"/>
    <property type="project" value="UniProtKB-KW"/>
</dbReference>
<evidence type="ECO:0000256" key="5">
    <source>
        <dbReference type="ARBA" id="ARBA00023284"/>
    </source>
</evidence>
<feature type="domain" description="Thioredoxin-like fold" evidence="6">
    <location>
        <begin position="12"/>
        <end position="170"/>
    </location>
</feature>
<protein>
    <submittedName>
        <fullName evidence="7">Thioredoxin domain-containing protein</fullName>
    </submittedName>
</protein>
<evidence type="ECO:0000256" key="2">
    <source>
        <dbReference type="ARBA" id="ARBA00022729"/>
    </source>
</evidence>
<comment type="caution">
    <text evidence="7">The sequence shown here is derived from an EMBL/GenBank/DDBJ whole genome shotgun (WGS) entry which is preliminary data.</text>
</comment>
<comment type="similarity">
    <text evidence="1">Belongs to the thioredoxin family. DsbA subfamily.</text>
</comment>
<sequence>MNPRPLKIGQHDRAKGHPFAPVQLIEYGDYECPYSRKGYRFAQLLLRKKEGQLYFAFRNFPLREKHPHAQLCAEAALAAANQDQFWPMHDLMFENNRNLNREAILKFANQIGINTEQLKQKLVKRTFREAVFSEIKEGLNHGVDDTPTFFINGNRYEGPLSYKGLKSEIELLL</sequence>
<evidence type="ECO:0000259" key="6">
    <source>
        <dbReference type="Pfam" id="PF13462"/>
    </source>
</evidence>
<evidence type="ECO:0000256" key="4">
    <source>
        <dbReference type="ARBA" id="ARBA00023157"/>
    </source>
</evidence>
<proteinExistence type="inferred from homology"/>
<dbReference type="InterPro" id="IPR036249">
    <property type="entry name" value="Thioredoxin-like_sf"/>
</dbReference>
<accession>A0A6M1TEU5</accession>
<evidence type="ECO:0000256" key="3">
    <source>
        <dbReference type="ARBA" id="ARBA00023002"/>
    </source>
</evidence>
<organism evidence="7 8">
    <name type="scientific">Fodinibius halophilus</name>
    <dbReference type="NCBI Taxonomy" id="1736908"/>
    <lineage>
        <taxon>Bacteria</taxon>
        <taxon>Pseudomonadati</taxon>
        <taxon>Balneolota</taxon>
        <taxon>Balneolia</taxon>
        <taxon>Balneolales</taxon>
        <taxon>Balneolaceae</taxon>
        <taxon>Fodinibius</taxon>
    </lineage>
</organism>
<dbReference type="EMBL" id="JAALLS010000018">
    <property type="protein sequence ID" value="NGP89274.1"/>
    <property type="molecule type" value="Genomic_DNA"/>
</dbReference>
<keyword evidence="8" id="KW-1185">Reference proteome</keyword>
<keyword evidence="4" id="KW-1015">Disulfide bond</keyword>
<keyword evidence="2" id="KW-0732">Signal</keyword>
<evidence type="ECO:0000313" key="8">
    <source>
        <dbReference type="Proteomes" id="UP000479132"/>
    </source>
</evidence>
<evidence type="ECO:0000256" key="1">
    <source>
        <dbReference type="ARBA" id="ARBA00005791"/>
    </source>
</evidence>
<dbReference type="Proteomes" id="UP000479132">
    <property type="component" value="Unassembled WGS sequence"/>
</dbReference>
<dbReference type="PANTHER" id="PTHR13887:SF14">
    <property type="entry name" value="DISULFIDE BOND FORMATION PROTEIN D"/>
    <property type="match status" value="1"/>
</dbReference>
<dbReference type="SUPFAM" id="SSF52833">
    <property type="entry name" value="Thioredoxin-like"/>
    <property type="match status" value="1"/>
</dbReference>
<dbReference type="RefSeq" id="WP_165269841.1">
    <property type="nucleotide sequence ID" value="NZ_JAALLS010000018.1"/>
</dbReference>
<gene>
    <name evidence="7" type="ORF">G3569_13015</name>
</gene>
<keyword evidence="3" id="KW-0560">Oxidoreductase</keyword>
<evidence type="ECO:0000313" key="7">
    <source>
        <dbReference type="EMBL" id="NGP89274.1"/>
    </source>
</evidence>
<dbReference type="AlphaFoldDB" id="A0A6M1TEU5"/>